<evidence type="ECO:0000256" key="1">
    <source>
        <dbReference type="SAM" id="Phobius"/>
    </source>
</evidence>
<protein>
    <submittedName>
        <fullName evidence="2">Intracellular sulfur oxidation protein, DsrE/DsrF family</fullName>
    </submittedName>
</protein>
<dbReference type="PANTHER" id="PTHR37691">
    <property type="entry name" value="BLR3518 PROTEIN"/>
    <property type="match status" value="1"/>
</dbReference>
<reference evidence="3" key="1">
    <citation type="submission" date="2016-11" db="EMBL/GenBank/DDBJ databases">
        <authorList>
            <person name="Varghese N."/>
            <person name="Submissions S."/>
        </authorList>
    </citation>
    <scope>NUCLEOTIDE SEQUENCE [LARGE SCALE GENOMIC DNA]</scope>
    <source>
        <strain evidence="3">DSM 17456</strain>
    </source>
</reference>
<dbReference type="AlphaFoldDB" id="A0A1N6GQE3"/>
<feature type="transmembrane region" description="Helical" evidence="1">
    <location>
        <begin position="31"/>
        <end position="52"/>
    </location>
</feature>
<dbReference type="PANTHER" id="PTHR37691:SF1">
    <property type="entry name" value="BLR3518 PROTEIN"/>
    <property type="match status" value="1"/>
</dbReference>
<keyword evidence="3" id="KW-1185">Reference proteome</keyword>
<dbReference type="STRING" id="1121457.SAMN02745161_1737"/>
<organism evidence="2 3">
    <name type="scientific">Halodesulfovibrio marinisediminis DSM 17456</name>
    <dbReference type="NCBI Taxonomy" id="1121457"/>
    <lineage>
        <taxon>Bacteria</taxon>
        <taxon>Pseudomonadati</taxon>
        <taxon>Thermodesulfobacteriota</taxon>
        <taxon>Desulfovibrionia</taxon>
        <taxon>Desulfovibrionales</taxon>
        <taxon>Desulfovibrionaceae</taxon>
        <taxon>Halodesulfovibrio</taxon>
    </lineage>
</organism>
<dbReference type="SUPFAM" id="SSF75169">
    <property type="entry name" value="DsrEFH-like"/>
    <property type="match status" value="1"/>
</dbReference>
<keyword evidence="1" id="KW-0472">Membrane</keyword>
<feature type="transmembrane region" description="Helical" evidence="1">
    <location>
        <begin position="58"/>
        <end position="79"/>
    </location>
</feature>
<proteinExistence type="predicted"/>
<keyword evidence="1" id="KW-0812">Transmembrane</keyword>
<dbReference type="InterPro" id="IPR003787">
    <property type="entry name" value="Sulphur_relay_DsrE/F-like"/>
</dbReference>
<dbReference type="Proteomes" id="UP000184694">
    <property type="component" value="Unassembled WGS sequence"/>
</dbReference>
<accession>A0A1N6GQE3</accession>
<dbReference type="InterPro" id="IPR027396">
    <property type="entry name" value="DsrEFH-like"/>
</dbReference>
<gene>
    <name evidence="2" type="ORF">SAMN02745161_1737</name>
</gene>
<evidence type="ECO:0000313" key="3">
    <source>
        <dbReference type="Proteomes" id="UP000184694"/>
    </source>
</evidence>
<sequence>MSDEKISQTDFQKLMLLLSEKRTAHTTLRSGIALSAFSMTIISFIIVMTSKIDGTFNQIIFIALGLGSVVMLILGIYFIRRGFTRMRFHDALINQILYVNHEASSLFYHTRKRNNLDATGASMHYDTVFHFDKGTTELEITISNIENYYESLSGKKFNSYLVINGPGIKFLGKEDPHAPMLTELANLGLQIKVCQNAMHHFQIQPDWLLPVAQIVPAGLLEIIDLQRKGFAYIKP</sequence>
<dbReference type="Gene3D" id="3.40.1260.10">
    <property type="entry name" value="DsrEFH-like"/>
    <property type="match status" value="1"/>
</dbReference>
<name>A0A1N6GQE3_9BACT</name>
<evidence type="ECO:0000313" key="2">
    <source>
        <dbReference type="EMBL" id="SIO09724.1"/>
    </source>
</evidence>
<dbReference type="EMBL" id="FSRG01000005">
    <property type="protein sequence ID" value="SIO09724.1"/>
    <property type="molecule type" value="Genomic_DNA"/>
</dbReference>
<keyword evidence="1" id="KW-1133">Transmembrane helix</keyword>
<dbReference type="Pfam" id="PF02635">
    <property type="entry name" value="DsrE"/>
    <property type="match status" value="1"/>
</dbReference>